<protein>
    <submittedName>
        <fullName evidence="21">1A family penicillin-binding protein</fullName>
    </submittedName>
</protein>
<dbReference type="OrthoDB" id="9766909at2"/>
<evidence type="ECO:0000256" key="11">
    <source>
        <dbReference type="ARBA" id="ARBA00022984"/>
    </source>
</evidence>
<dbReference type="Proteomes" id="UP000295416">
    <property type="component" value="Unassembled WGS sequence"/>
</dbReference>
<comment type="catalytic activity">
    <reaction evidence="15">
        <text>Preferential cleavage: (Ac)2-L-Lys-D-Ala-|-D-Ala. Also transpeptidation of peptidyl-alanyl moieties that are N-acyl substituents of D-alanine.</text>
        <dbReference type="EC" id="3.4.16.4"/>
    </reaction>
</comment>
<keyword evidence="4" id="KW-1003">Cell membrane</keyword>
<dbReference type="GO" id="GO:0006508">
    <property type="term" value="P:proteolysis"/>
    <property type="evidence" value="ECO:0007669"/>
    <property type="project" value="UniProtKB-KW"/>
</dbReference>
<dbReference type="InterPro" id="IPR012338">
    <property type="entry name" value="Beta-lactam/transpept-like"/>
</dbReference>
<evidence type="ECO:0000256" key="5">
    <source>
        <dbReference type="ARBA" id="ARBA00022645"/>
    </source>
</evidence>
<dbReference type="GO" id="GO:0030288">
    <property type="term" value="C:outer membrane-bounded periplasmic space"/>
    <property type="evidence" value="ECO:0007669"/>
    <property type="project" value="TreeGrafter"/>
</dbReference>
<dbReference type="InterPro" id="IPR001460">
    <property type="entry name" value="PCN-bd_Tpept"/>
</dbReference>
<dbReference type="FunFam" id="1.10.3810.10:FF:000001">
    <property type="entry name" value="Penicillin-binding protein 1A"/>
    <property type="match status" value="1"/>
</dbReference>
<keyword evidence="13" id="KW-0511">Multifunctional enzyme</keyword>
<keyword evidence="18" id="KW-1133">Transmembrane helix</keyword>
<dbReference type="InterPro" id="IPR001264">
    <property type="entry name" value="Glyco_trans_51"/>
</dbReference>
<organism evidence="21 22">
    <name type="scientific">Scopulibacillus darangshiensis</name>
    <dbReference type="NCBI Taxonomy" id="442528"/>
    <lineage>
        <taxon>Bacteria</taxon>
        <taxon>Bacillati</taxon>
        <taxon>Bacillota</taxon>
        <taxon>Bacilli</taxon>
        <taxon>Bacillales</taxon>
        <taxon>Sporolactobacillaceae</taxon>
        <taxon>Scopulibacillus</taxon>
    </lineage>
</organism>
<dbReference type="InterPro" id="IPR036950">
    <property type="entry name" value="PBP_transglycosylase"/>
</dbReference>
<evidence type="ECO:0000313" key="22">
    <source>
        <dbReference type="Proteomes" id="UP000295416"/>
    </source>
</evidence>
<evidence type="ECO:0000256" key="3">
    <source>
        <dbReference type="ARBA" id="ARBA00007739"/>
    </source>
</evidence>
<feature type="domain" description="Penicillin-binding protein transpeptidase" evidence="19">
    <location>
        <begin position="326"/>
        <end position="576"/>
    </location>
</feature>
<keyword evidence="12 18" id="KW-0472">Membrane</keyword>
<dbReference type="GO" id="GO:0008658">
    <property type="term" value="F:penicillin binding"/>
    <property type="evidence" value="ECO:0007669"/>
    <property type="project" value="InterPro"/>
</dbReference>
<keyword evidence="10" id="KW-0133">Cell shape</keyword>
<comment type="subcellular location">
    <subcellularLocation>
        <location evidence="1">Cell membrane</location>
    </subcellularLocation>
</comment>
<evidence type="ECO:0000256" key="8">
    <source>
        <dbReference type="ARBA" id="ARBA00022679"/>
    </source>
</evidence>
<evidence type="ECO:0000256" key="9">
    <source>
        <dbReference type="ARBA" id="ARBA00022801"/>
    </source>
</evidence>
<dbReference type="GO" id="GO:0071555">
    <property type="term" value="P:cell wall organization"/>
    <property type="evidence" value="ECO:0007669"/>
    <property type="project" value="UniProtKB-KW"/>
</dbReference>
<dbReference type="AlphaFoldDB" id="A0A4R2NMV2"/>
<proteinExistence type="inferred from homology"/>
<dbReference type="SUPFAM" id="SSF53955">
    <property type="entry name" value="Lysozyme-like"/>
    <property type="match status" value="1"/>
</dbReference>
<keyword evidence="14" id="KW-0961">Cell wall biogenesis/degradation</keyword>
<evidence type="ECO:0000256" key="13">
    <source>
        <dbReference type="ARBA" id="ARBA00023268"/>
    </source>
</evidence>
<evidence type="ECO:0000256" key="6">
    <source>
        <dbReference type="ARBA" id="ARBA00022670"/>
    </source>
</evidence>
<dbReference type="GO" id="GO:0009252">
    <property type="term" value="P:peptidoglycan biosynthetic process"/>
    <property type="evidence" value="ECO:0007669"/>
    <property type="project" value="UniProtKB-KW"/>
</dbReference>
<dbReference type="Pfam" id="PF00905">
    <property type="entry name" value="Transpeptidase"/>
    <property type="match status" value="1"/>
</dbReference>
<evidence type="ECO:0000256" key="14">
    <source>
        <dbReference type="ARBA" id="ARBA00023316"/>
    </source>
</evidence>
<feature type="region of interest" description="Disordered" evidence="17">
    <location>
        <begin position="656"/>
        <end position="676"/>
    </location>
</feature>
<dbReference type="InterPro" id="IPR023346">
    <property type="entry name" value="Lysozyme-like_dom_sf"/>
</dbReference>
<evidence type="ECO:0000256" key="7">
    <source>
        <dbReference type="ARBA" id="ARBA00022676"/>
    </source>
</evidence>
<dbReference type="Gene3D" id="3.40.710.10">
    <property type="entry name" value="DD-peptidase/beta-lactamase superfamily"/>
    <property type="match status" value="1"/>
</dbReference>
<dbReference type="GO" id="GO:0008955">
    <property type="term" value="F:peptidoglycan glycosyltransferase activity"/>
    <property type="evidence" value="ECO:0007669"/>
    <property type="project" value="UniProtKB-EC"/>
</dbReference>
<dbReference type="EMBL" id="SLXK01000033">
    <property type="protein sequence ID" value="TCP23023.1"/>
    <property type="molecule type" value="Genomic_DNA"/>
</dbReference>
<dbReference type="Gene3D" id="1.10.3810.10">
    <property type="entry name" value="Biosynthetic peptidoglycan transglycosylase-like"/>
    <property type="match status" value="1"/>
</dbReference>
<evidence type="ECO:0000256" key="12">
    <source>
        <dbReference type="ARBA" id="ARBA00023136"/>
    </source>
</evidence>
<reference evidence="21 22" key="1">
    <citation type="submission" date="2019-03" db="EMBL/GenBank/DDBJ databases">
        <title>Genomic Encyclopedia of Type Strains, Phase IV (KMG-IV): sequencing the most valuable type-strain genomes for metagenomic binning, comparative biology and taxonomic classification.</title>
        <authorList>
            <person name="Goeker M."/>
        </authorList>
    </citation>
    <scope>NUCLEOTIDE SEQUENCE [LARGE SCALE GENOMIC DNA]</scope>
    <source>
        <strain evidence="21 22">DSM 19377</strain>
    </source>
</reference>
<gene>
    <name evidence="21" type="ORF">EV207_13329</name>
</gene>
<evidence type="ECO:0000256" key="2">
    <source>
        <dbReference type="ARBA" id="ARBA00007090"/>
    </source>
</evidence>
<keyword evidence="9" id="KW-0378">Hydrolase</keyword>
<dbReference type="NCBIfam" id="TIGR02074">
    <property type="entry name" value="PBP_1a_fam"/>
    <property type="match status" value="1"/>
</dbReference>
<keyword evidence="11" id="KW-0573">Peptidoglycan synthesis</keyword>
<dbReference type="PANTHER" id="PTHR32282">
    <property type="entry name" value="BINDING PROTEIN TRANSPEPTIDASE, PUTATIVE-RELATED"/>
    <property type="match status" value="1"/>
</dbReference>
<comment type="caution">
    <text evidence="21">The sequence shown here is derived from an EMBL/GenBank/DDBJ whole genome shotgun (WGS) entry which is preliminary data.</text>
</comment>
<sequence>MDPATRYQKKGKVVRLLLKLSLLFLLLMAFFILSLWVFAKIQGPPPVKVPQTTRFYDADGHQIGKMEHQNQNRYWVKLDDIADPLKQATVAVEDKRFYKHHGFDLRRLAGAVVADIKSMSKEQGASTITMQYARNLFLTNDKTWTRKLAEAFYTMRLEMNYSKDEILEGYLNTIYYGRGAYGIEAASKYYFNKDADDLSLAEASMLAGVPKGPSYYSPYNDFDKAKHRQRIVLNSMVSSGYITKQQADNAFEQPIHLVKKHKTPKRVAPYFQDTVEYVLKHKLHIDEKTLATGGLKVYTTLHSDMQKKAEYWVKQVIDPKSDIQTAMVAMNPKSGAVEAMIGGRNYKKSSYNRAVQAKRSPGSSFKPFLYYAALRNGFTPSTALKSEPTTFRFDDGKEKYSPSNFGGYYAYGPITLAQALALSDNIYAVKTHLSIGMDKLVKTAKKVGITSPLGKIPSLALGTKPVSVAEMARGYSAIANGGARVTPHYISKIVNQKGEVIYEWEPKKKQVLDKPTTFVLSQLMTGVFDSKLNDYSKVTGSTVSKMLTHKMAAKTGSTAADSWMVGFTPKLVSAVWIGYDKGKSLSTYPETGYSKLIWTHFMEAALEGAPKNGFKPPKGVVGVLVDPDTGKLATKACPNARMTYYLKGTEPQEYCDKHKGEHSHKKDQHKDNSKDKGGFFNRLLNLFD</sequence>
<evidence type="ECO:0000256" key="18">
    <source>
        <dbReference type="SAM" id="Phobius"/>
    </source>
</evidence>
<dbReference type="RefSeq" id="WP_132747447.1">
    <property type="nucleotide sequence ID" value="NZ_SLXK01000033.1"/>
</dbReference>
<evidence type="ECO:0000256" key="4">
    <source>
        <dbReference type="ARBA" id="ARBA00022475"/>
    </source>
</evidence>
<evidence type="ECO:0000256" key="17">
    <source>
        <dbReference type="SAM" id="MobiDB-lite"/>
    </source>
</evidence>
<comment type="similarity">
    <text evidence="2">In the C-terminal section; belongs to the transpeptidase family.</text>
</comment>
<dbReference type="GO" id="GO:0005886">
    <property type="term" value="C:plasma membrane"/>
    <property type="evidence" value="ECO:0007669"/>
    <property type="project" value="UniProtKB-SubCell"/>
</dbReference>
<feature type="domain" description="Glycosyl transferase family 51" evidence="20">
    <location>
        <begin position="60"/>
        <end position="236"/>
    </location>
</feature>
<dbReference type="Pfam" id="PF00912">
    <property type="entry name" value="Transgly"/>
    <property type="match status" value="1"/>
</dbReference>
<keyword evidence="22" id="KW-1185">Reference proteome</keyword>
<evidence type="ECO:0000256" key="1">
    <source>
        <dbReference type="ARBA" id="ARBA00004236"/>
    </source>
</evidence>
<dbReference type="PANTHER" id="PTHR32282:SF11">
    <property type="entry name" value="PENICILLIN-BINDING PROTEIN 1B"/>
    <property type="match status" value="1"/>
</dbReference>
<dbReference type="GO" id="GO:0008360">
    <property type="term" value="P:regulation of cell shape"/>
    <property type="evidence" value="ECO:0007669"/>
    <property type="project" value="UniProtKB-KW"/>
</dbReference>
<dbReference type="SUPFAM" id="SSF56601">
    <property type="entry name" value="beta-lactamase/transpeptidase-like"/>
    <property type="match status" value="1"/>
</dbReference>
<keyword evidence="18" id="KW-0812">Transmembrane</keyword>
<dbReference type="GO" id="GO:0009002">
    <property type="term" value="F:serine-type D-Ala-D-Ala carboxypeptidase activity"/>
    <property type="evidence" value="ECO:0007669"/>
    <property type="project" value="UniProtKB-EC"/>
</dbReference>
<keyword evidence="8" id="KW-0808">Transferase</keyword>
<evidence type="ECO:0000259" key="19">
    <source>
        <dbReference type="Pfam" id="PF00905"/>
    </source>
</evidence>
<evidence type="ECO:0000256" key="10">
    <source>
        <dbReference type="ARBA" id="ARBA00022960"/>
    </source>
</evidence>
<evidence type="ECO:0000313" key="21">
    <source>
        <dbReference type="EMBL" id="TCP23023.1"/>
    </source>
</evidence>
<evidence type="ECO:0000259" key="20">
    <source>
        <dbReference type="Pfam" id="PF00912"/>
    </source>
</evidence>
<name>A0A4R2NMV2_9BACL</name>
<keyword evidence="5" id="KW-0121">Carboxypeptidase</keyword>
<keyword evidence="7" id="KW-0328">Glycosyltransferase</keyword>
<accession>A0A4R2NMV2</accession>
<comment type="catalytic activity">
    <reaction evidence="16">
        <text>[GlcNAc-(1-&gt;4)-Mur2Ac(oyl-L-Ala-gamma-D-Glu-L-Lys-D-Ala-D-Ala)](n)-di-trans,octa-cis-undecaprenyl diphosphate + beta-D-GlcNAc-(1-&gt;4)-Mur2Ac(oyl-L-Ala-gamma-D-Glu-L-Lys-D-Ala-D-Ala)-di-trans,octa-cis-undecaprenyl diphosphate = [GlcNAc-(1-&gt;4)-Mur2Ac(oyl-L-Ala-gamma-D-Glu-L-Lys-D-Ala-D-Ala)](n+1)-di-trans,octa-cis-undecaprenyl diphosphate + di-trans,octa-cis-undecaprenyl diphosphate + H(+)</text>
        <dbReference type="Rhea" id="RHEA:23708"/>
        <dbReference type="Rhea" id="RHEA-COMP:9602"/>
        <dbReference type="Rhea" id="RHEA-COMP:9603"/>
        <dbReference type="ChEBI" id="CHEBI:15378"/>
        <dbReference type="ChEBI" id="CHEBI:58405"/>
        <dbReference type="ChEBI" id="CHEBI:60033"/>
        <dbReference type="ChEBI" id="CHEBI:78435"/>
        <dbReference type="EC" id="2.4.99.28"/>
    </reaction>
</comment>
<feature type="transmembrane region" description="Helical" evidence="18">
    <location>
        <begin position="16"/>
        <end position="39"/>
    </location>
</feature>
<comment type="similarity">
    <text evidence="3">In the N-terminal section; belongs to the glycosyltransferase 51 family.</text>
</comment>
<evidence type="ECO:0000256" key="15">
    <source>
        <dbReference type="ARBA" id="ARBA00034000"/>
    </source>
</evidence>
<keyword evidence="6" id="KW-0645">Protease</keyword>
<evidence type="ECO:0000256" key="16">
    <source>
        <dbReference type="ARBA" id="ARBA00049902"/>
    </source>
</evidence>
<dbReference type="InterPro" id="IPR050396">
    <property type="entry name" value="Glycosyltr_51/Transpeptidase"/>
</dbReference>